<evidence type="ECO:0000256" key="2">
    <source>
        <dbReference type="SAM" id="MobiDB-lite"/>
    </source>
</evidence>
<dbReference type="RefSeq" id="WP_116270132.1">
    <property type="nucleotide sequence ID" value="NZ_BGZJ01000001.1"/>
</dbReference>
<accession>A0A401LMY4</accession>
<dbReference type="SUPFAM" id="SSF46785">
    <property type="entry name" value="Winged helix' DNA-binding domain"/>
    <property type="match status" value="1"/>
</dbReference>
<evidence type="ECO:0000256" key="1">
    <source>
        <dbReference type="ARBA" id="ARBA00023125"/>
    </source>
</evidence>
<evidence type="ECO:0000313" key="4">
    <source>
        <dbReference type="Proteomes" id="UP000266091"/>
    </source>
</evidence>
<dbReference type="EMBL" id="BGZJ01000001">
    <property type="protein sequence ID" value="GBO93835.1"/>
    <property type="molecule type" value="Genomic_DNA"/>
</dbReference>
<dbReference type="AlphaFoldDB" id="A0A401LMY4"/>
<sequence length="189" mass="21063">MQLTRYTDYSLRVLLYLAVDQNRNPPVTVDELSQQFQISRNHLVKIVHELGQRGLLLTVRGRGGGVRLAKDPSEYRIGDIIEQLEGGRAVIDCKKIGCVLTGKCGLSGALWRAIRHFFDELNQYTLADAMDAETVAAVEALHPTLEVLMHSREICRHHPDAEAADKTSAQKKTGRKSSSAGRIKIYEVP</sequence>
<dbReference type="OrthoDB" id="9795923at2"/>
<dbReference type="GO" id="GO:0005829">
    <property type="term" value="C:cytosol"/>
    <property type="evidence" value="ECO:0007669"/>
    <property type="project" value="TreeGrafter"/>
</dbReference>
<dbReference type="PANTHER" id="PTHR33221:SF4">
    <property type="entry name" value="HTH-TYPE TRANSCRIPTIONAL REPRESSOR NSRR"/>
    <property type="match status" value="1"/>
</dbReference>
<accession>A0A388SC97</accession>
<dbReference type="PROSITE" id="PS01332">
    <property type="entry name" value="HTH_RRF2_1"/>
    <property type="match status" value="1"/>
</dbReference>
<dbReference type="Gene3D" id="1.10.10.10">
    <property type="entry name" value="Winged helix-like DNA-binding domain superfamily/Winged helix DNA-binding domain"/>
    <property type="match status" value="1"/>
</dbReference>
<dbReference type="InterPro" id="IPR036388">
    <property type="entry name" value="WH-like_DNA-bd_sf"/>
</dbReference>
<dbReference type="PROSITE" id="PS51197">
    <property type="entry name" value="HTH_RRF2_2"/>
    <property type="match status" value="1"/>
</dbReference>
<keyword evidence="1 3" id="KW-0238">DNA-binding</keyword>
<dbReference type="InterPro" id="IPR000944">
    <property type="entry name" value="Tscrpt_reg_Rrf2"/>
</dbReference>
<evidence type="ECO:0000313" key="3">
    <source>
        <dbReference type="EMBL" id="GBO93835.1"/>
    </source>
</evidence>
<dbReference type="Proteomes" id="UP000266091">
    <property type="component" value="Unassembled WGS sequence"/>
</dbReference>
<dbReference type="NCBIfam" id="TIGR00738">
    <property type="entry name" value="rrf2_super"/>
    <property type="match status" value="1"/>
</dbReference>
<dbReference type="GO" id="GO:0003700">
    <property type="term" value="F:DNA-binding transcription factor activity"/>
    <property type="evidence" value="ECO:0007669"/>
    <property type="project" value="TreeGrafter"/>
</dbReference>
<proteinExistence type="predicted"/>
<reference evidence="3 4" key="1">
    <citation type="journal article" date="2018" name="Int. J. Syst. Evol. Microbiol.">
        <title>Mesosutterella multiformis gen. nov., sp. nov., a member of the family Sutterellaceae and Sutterella megalosphaeroides sp. nov., isolated from human faeces.</title>
        <authorList>
            <person name="Sakamoto M."/>
            <person name="Ikeyama N."/>
            <person name="Kunihiro T."/>
            <person name="Iino T."/>
            <person name="Yuki M."/>
            <person name="Ohkuma M."/>
        </authorList>
    </citation>
    <scope>NUCLEOTIDE SEQUENCE [LARGE SCALE GENOMIC DNA]</scope>
    <source>
        <strain evidence="3 4">4NBBH2</strain>
    </source>
</reference>
<dbReference type="InterPro" id="IPR036390">
    <property type="entry name" value="WH_DNA-bd_sf"/>
</dbReference>
<comment type="caution">
    <text evidence="3">The sequence shown here is derived from an EMBL/GenBank/DDBJ whole genome shotgun (WGS) entry which is preliminary data.</text>
</comment>
<dbReference type="InterPro" id="IPR030489">
    <property type="entry name" value="TR_Rrf2-type_CS"/>
</dbReference>
<name>A0A401LMY4_9BURK</name>
<dbReference type="PANTHER" id="PTHR33221">
    <property type="entry name" value="WINGED HELIX-TURN-HELIX TRANSCRIPTIONAL REGULATOR, RRF2 FAMILY"/>
    <property type="match status" value="1"/>
</dbReference>
<dbReference type="Pfam" id="PF02082">
    <property type="entry name" value="Rrf2"/>
    <property type="match status" value="1"/>
</dbReference>
<dbReference type="GO" id="GO:0003677">
    <property type="term" value="F:DNA binding"/>
    <property type="evidence" value="ECO:0007669"/>
    <property type="project" value="UniProtKB-KW"/>
</dbReference>
<gene>
    <name evidence="3" type="ORF">MESMUL_11890</name>
</gene>
<feature type="region of interest" description="Disordered" evidence="2">
    <location>
        <begin position="160"/>
        <end position="189"/>
    </location>
</feature>
<keyword evidence="4" id="KW-1185">Reference proteome</keyword>
<protein>
    <submittedName>
        <fullName evidence="3">DNA-binding protein</fullName>
    </submittedName>
</protein>
<organism evidence="3 4">
    <name type="scientific">Mesosutterella multiformis</name>
    <dbReference type="NCBI Taxonomy" id="2259133"/>
    <lineage>
        <taxon>Bacteria</taxon>
        <taxon>Pseudomonadati</taxon>
        <taxon>Pseudomonadota</taxon>
        <taxon>Betaproteobacteria</taxon>
        <taxon>Burkholderiales</taxon>
        <taxon>Sutterellaceae</taxon>
        <taxon>Mesosutterella</taxon>
    </lineage>
</organism>